<keyword evidence="1" id="KW-1133">Transmembrane helix</keyword>
<protein>
    <recommendedName>
        <fullName evidence="4">DUF4178 domain-containing protein</fullName>
    </recommendedName>
</protein>
<feature type="transmembrane region" description="Helical" evidence="1">
    <location>
        <begin position="38"/>
        <end position="57"/>
    </location>
</feature>
<evidence type="ECO:0000313" key="3">
    <source>
        <dbReference type="Proteomes" id="UP001236569"/>
    </source>
</evidence>
<proteinExistence type="predicted"/>
<keyword evidence="1" id="KW-0812">Transmembrane</keyword>
<gene>
    <name evidence="2" type="ORF">QM480_05015</name>
</gene>
<evidence type="ECO:0000313" key="2">
    <source>
        <dbReference type="EMBL" id="MDI9863672.1"/>
    </source>
</evidence>
<dbReference type="Proteomes" id="UP001236569">
    <property type="component" value="Unassembled WGS sequence"/>
</dbReference>
<dbReference type="RefSeq" id="WP_283368943.1">
    <property type="nucleotide sequence ID" value="NZ_JASHID010000003.1"/>
</dbReference>
<evidence type="ECO:0008006" key="4">
    <source>
        <dbReference type="Google" id="ProtNLM"/>
    </source>
</evidence>
<feature type="transmembrane region" description="Helical" evidence="1">
    <location>
        <begin position="7"/>
        <end position="26"/>
    </location>
</feature>
<comment type="caution">
    <text evidence="2">The sequence shown here is derived from an EMBL/GenBank/DDBJ whole genome shotgun (WGS) entry which is preliminary data.</text>
</comment>
<reference evidence="2 3" key="1">
    <citation type="submission" date="2023-05" db="EMBL/GenBank/DDBJ databases">
        <title>Novel species of genus Flectobacillus isolated from stream in China.</title>
        <authorList>
            <person name="Lu H."/>
        </authorList>
    </citation>
    <scope>NUCLEOTIDE SEQUENCE [LARGE SCALE GENOMIC DNA]</scope>
    <source>
        <strain evidence="2 3">DC10W</strain>
    </source>
</reference>
<dbReference type="EMBL" id="JASHID010000003">
    <property type="protein sequence ID" value="MDI9863672.1"/>
    <property type="molecule type" value="Genomic_DNA"/>
</dbReference>
<sequence length="179" mass="21609">MGFGFRLFMILFMVPLSVILLITWFITRKNHWGKIIGFLWLGLLAMVMFLSGLNWILGKPNLEKDDYYGQYIVDRTYFSGKQANWQYNHFRFEIKDNDSLYFYVTEKEKIIRTYVGKIKVTENYISEHLLINMPQPTHHILSSNPTTYRYPWYFHLVFYSPKFNNLYFKKGKWEAIDPN</sequence>
<keyword evidence="3" id="KW-1185">Reference proteome</keyword>
<name>A0ABT6YJ99_9BACT</name>
<accession>A0ABT6YJ99</accession>
<evidence type="ECO:0000256" key="1">
    <source>
        <dbReference type="SAM" id="Phobius"/>
    </source>
</evidence>
<keyword evidence="1" id="KW-0472">Membrane</keyword>
<organism evidence="2 3">
    <name type="scientific">Flectobacillus longus</name>
    <dbReference type="NCBI Taxonomy" id="2984207"/>
    <lineage>
        <taxon>Bacteria</taxon>
        <taxon>Pseudomonadati</taxon>
        <taxon>Bacteroidota</taxon>
        <taxon>Cytophagia</taxon>
        <taxon>Cytophagales</taxon>
        <taxon>Flectobacillaceae</taxon>
        <taxon>Flectobacillus</taxon>
    </lineage>
</organism>